<protein>
    <submittedName>
        <fullName evidence="3">Actin binding protein</fullName>
    </submittedName>
</protein>
<comment type="caution">
    <text evidence="3">The sequence shown here is derived from an EMBL/GenBank/DDBJ whole genome shotgun (WGS) entry which is preliminary data.</text>
</comment>
<evidence type="ECO:0000313" key="4">
    <source>
        <dbReference type="Proteomes" id="UP001363151"/>
    </source>
</evidence>
<feature type="domain" description="Calponin-homology (CH)" evidence="2">
    <location>
        <begin position="33"/>
        <end position="146"/>
    </location>
</feature>
<feature type="region of interest" description="Disordered" evidence="1">
    <location>
        <begin position="1"/>
        <end position="31"/>
    </location>
</feature>
<proteinExistence type="predicted"/>
<evidence type="ECO:0000313" key="3">
    <source>
        <dbReference type="EMBL" id="KAK7231960.1"/>
    </source>
</evidence>
<organism evidence="3 4">
    <name type="scientific">Aureococcus anophagefferens</name>
    <name type="common">Harmful bloom alga</name>
    <dbReference type="NCBI Taxonomy" id="44056"/>
    <lineage>
        <taxon>Eukaryota</taxon>
        <taxon>Sar</taxon>
        <taxon>Stramenopiles</taxon>
        <taxon>Ochrophyta</taxon>
        <taxon>Pelagophyceae</taxon>
        <taxon>Pelagomonadales</taxon>
        <taxon>Pelagomonadaceae</taxon>
        <taxon>Aureococcus</taxon>
    </lineage>
</organism>
<dbReference type="Gene3D" id="3.40.630.10">
    <property type="entry name" value="Zn peptidases"/>
    <property type="match status" value="1"/>
</dbReference>
<dbReference type="InterPro" id="IPR001715">
    <property type="entry name" value="CH_dom"/>
</dbReference>
<evidence type="ECO:0000256" key="1">
    <source>
        <dbReference type="SAM" id="MobiDB-lite"/>
    </source>
</evidence>
<dbReference type="Pfam" id="PF00307">
    <property type="entry name" value="CH"/>
    <property type="match status" value="2"/>
</dbReference>
<name>A0ABR1FJD9_AURAN</name>
<dbReference type="PANTHER" id="PTHR11915">
    <property type="entry name" value="SPECTRIN/FILAMIN RELATED CYTOSKELETAL PROTEIN"/>
    <property type="match status" value="1"/>
</dbReference>
<keyword evidence="4" id="KW-1185">Reference proteome</keyword>
<feature type="compositionally biased region" description="Polar residues" evidence="1">
    <location>
        <begin position="7"/>
        <end position="16"/>
    </location>
</feature>
<reference evidence="3 4" key="1">
    <citation type="submission" date="2024-03" db="EMBL/GenBank/DDBJ databases">
        <title>Aureococcus anophagefferens CCMP1851 and Kratosvirus quantuckense: Draft genome of a second virus-susceptible host strain in the model system.</title>
        <authorList>
            <person name="Chase E."/>
            <person name="Truchon A.R."/>
            <person name="Schepens W."/>
            <person name="Wilhelm S.W."/>
        </authorList>
    </citation>
    <scope>NUCLEOTIDE SEQUENCE [LARGE SCALE GENOMIC DNA]</scope>
    <source>
        <strain evidence="3 4">CCMP1851</strain>
    </source>
</reference>
<dbReference type="Proteomes" id="UP001363151">
    <property type="component" value="Unassembled WGS sequence"/>
</dbReference>
<accession>A0ABR1FJD9</accession>
<dbReference type="SUPFAM" id="SSF53187">
    <property type="entry name" value="Zn-dependent exopeptidases"/>
    <property type="match status" value="1"/>
</dbReference>
<dbReference type="InterPro" id="IPR036872">
    <property type="entry name" value="CH_dom_sf"/>
</dbReference>
<dbReference type="Gene3D" id="3.30.70.360">
    <property type="match status" value="1"/>
</dbReference>
<dbReference type="EMBL" id="JBBJCI010000372">
    <property type="protein sequence ID" value="KAK7231960.1"/>
    <property type="molecule type" value="Genomic_DNA"/>
</dbReference>
<evidence type="ECO:0000259" key="2">
    <source>
        <dbReference type="PROSITE" id="PS50021"/>
    </source>
</evidence>
<feature type="domain" description="Calponin-homology (CH)" evidence="2">
    <location>
        <begin position="157"/>
        <end position="259"/>
    </location>
</feature>
<dbReference type="SUPFAM" id="SSF47576">
    <property type="entry name" value="Calponin-homology domain, CH-domain"/>
    <property type="match status" value="1"/>
</dbReference>
<dbReference type="Gene3D" id="1.10.418.10">
    <property type="entry name" value="Calponin-like domain"/>
    <property type="match status" value="2"/>
</dbReference>
<gene>
    <name evidence="3" type="ORF">SO694_00083181</name>
</gene>
<dbReference type="SMART" id="SM00033">
    <property type="entry name" value="CH"/>
    <property type="match status" value="2"/>
</dbReference>
<sequence>MADPESPSASVQKTLKSASGGSGSPGSQPKWMKRQRRLFTNFCNAKLCDRDDVPPITDVFEDLRDGRVLYALLEELSGQSLAPLGRIKKPKKGKQETRIDHVSNLSICFRYIKQTTKTVGIGPSDIADGKPTMVLGLLWSIIVFFTSKDLGGVDDISALKKKILKWCQKRTEANKDVEIRNLKDSFMDGRAFLAIVSDVDPDGFPYAPAPDACANFSSAFAEARAKYGVPELLDGDDAECWKEDQAMVTYLSEMMKRLPEKVADVSEGALAHVDASFEATAATLAELAGIASAPGAADACDACAEALRSAMQKAGMAVDVIPDPAGAGRAVVRGVAPGAKEKPTVLLVASYGVDGPEGWAGGADTRDGAVVAPGAKACKAGALAPIAAVEALLRGLSDDQRPKVNVEVVCACPAADGSFAHLRKVLADRDGAPDYVLVDEVGAGLVPGAFGAFLSCRGFLRVDVAVDAGPAGPTVFSARDVLCAALAGLRGASGALAVDGLAGFAKKNKFTEAAAADATLDPSLTAAAPLAGWTLAEHLCFHPGVSVADFAGDAAASLHVHLAPGFEPSVAVDRLAAKLSELAAARGATATVSCADATRRGYLSDVAPLFAAKLKGAAAAQFPGRPLVVLGAAPSYLPLAAAVGAALPKAATYACGLHDPGAALGEATERADLADFKGSVKTLVLLLLGAAGLPKQSKAVDPAVFFGN</sequence>
<dbReference type="PROSITE" id="PS50021">
    <property type="entry name" value="CH"/>
    <property type="match status" value="2"/>
</dbReference>